<dbReference type="GO" id="GO:0000976">
    <property type="term" value="F:transcription cis-regulatory region binding"/>
    <property type="evidence" value="ECO:0007669"/>
    <property type="project" value="TreeGrafter"/>
</dbReference>
<gene>
    <name evidence="6" type="ORF">EV210_103325</name>
</gene>
<dbReference type="PROSITE" id="PS50931">
    <property type="entry name" value="HTH_LYSR"/>
    <property type="match status" value="1"/>
</dbReference>
<dbReference type="PANTHER" id="PTHR30126">
    <property type="entry name" value="HTH-TYPE TRANSCRIPTIONAL REGULATOR"/>
    <property type="match status" value="1"/>
</dbReference>
<evidence type="ECO:0000313" key="6">
    <source>
        <dbReference type="EMBL" id="TCL38841.1"/>
    </source>
</evidence>
<dbReference type="EMBL" id="SLUI01000003">
    <property type="protein sequence ID" value="TCL38841.1"/>
    <property type="molecule type" value="Genomic_DNA"/>
</dbReference>
<dbReference type="OrthoDB" id="107670at2"/>
<dbReference type="Pfam" id="PF03466">
    <property type="entry name" value="LysR_substrate"/>
    <property type="match status" value="1"/>
</dbReference>
<protein>
    <submittedName>
        <fullName evidence="6">DNA-binding transcriptional LysR family regulator</fullName>
    </submittedName>
</protein>
<evidence type="ECO:0000313" key="7">
    <source>
        <dbReference type="Proteomes" id="UP000295063"/>
    </source>
</evidence>
<dbReference type="PRINTS" id="PR00039">
    <property type="entry name" value="HTHLYSR"/>
</dbReference>
<organism evidence="6 7">
    <name type="scientific">Anaerospora hongkongensis</name>
    <dbReference type="NCBI Taxonomy" id="244830"/>
    <lineage>
        <taxon>Bacteria</taxon>
        <taxon>Bacillati</taxon>
        <taxon>Bacillota</taxon>
        <taxon>Negativicutes</taxon>
        <taxon>Selenomonadales</taxon>
        <taxon>Sporomusaceae</taxon>
        <taxon>Anaerospora</taxon>
    </lineage>
</organism>
<evidence type="ECO:0000259" key="5">
    <source>
        <dbReference type="PROSITE" id="PS50931"/>
    </source>
</evidence>
<comment type="caution">
    <text evidence="6">The sequence shown here is derived from an EMBL/GenBank/DDBJ whole genome shotgun (WGS) entry which is preliminary data.</text>
</comment>
<dbReference type="InterPro" id="IPR036388">
    <property type="entry name" value="WH-like_DNA-bd_sf"/>
</dbReference>
<dbReference type="InterPro" id="IPR000847">
    <property type="entry name" value="LysR_HTH_N"/>
</dbReference>
<dbReference type="Pfam" id="PF00126">
    <property type="entry name" value="HTH_1"/>
    <property type="match status" value="1"/>
</dbReference>
<proteinExistence type="inferred from homology"/>
<evidence type="ECO:0000256" key="3">
    <source>
        <dbReference type="ARBA" id="ARBA00023125"/>
    </source>
</evidence>
<keyword evidence="3 6" id="KW-0238">DNA-binding</keyword>
<dbReference type="Gene3D" id="3.40.190.290">
    <property type="match status" value="1"/>
</dbReference>
<dbReference type="SUPFAM" id="SSF46785">
    <property type="entry name" value="Winged helix' DNA-binding domain"/>
    <property type="match status" value="1"/>
</dbReference>
<accession>A0A4R1Q8W2</accession>
<sequence length="291" mass="33941">MDEQDWAILLKLYEEKSITKAAEVLFISQPALTARIKQIEDRFAAQIVIRGRKGVHFTPEGKYLVERAREMSQKMHIIEGAIWTMRNEVKGLLRIGASNYFTGHKLPELLRQFQARYPDVEFKVVTNDSRKIVDLIINHDIDVCFVHGKFEWSGMEDLLLEENMFLVSTNEIRVADLPKTTWINYTTSKPIWDMLDTWWKDNFSQPPHVGMEVNTVDSCIRMIMKGLGYGFLPEGVLDYTEKAYKIKMIDRQGEPLKRPTWMFYHEDSLKITLVKTFVDFVKGLDIRSISL</sequence>
<keyword evidence="4" id="KW-0804">Transcription</keyword>
<dbReference type="PANTHER" id="PTHR30126:SF78">
    <property type="entry name" value="HTH LYSR-TYPE DOMAIN-CONTAINING PROTEIN"/>
    <property type="match status" value="1"/>
</dbReference>
<dbReference type="AlphaFoldDB" id="A0A4R1Q8W2"/>
<dbReference type="Gene3D" id="1.10.10.10">
    <property type="entry name" value="Winged helix-like DNA-binding domain superfamily/Winged helix DNA-binding domain"/>
    <property type="match status" value="1"/>
</dbReference>
<evidence type="ECO:0000256" key="1">
    <source>
        <dbReference type="ARBA" id="ARBA00009437"/>
    </source>
</evidence>
<dbReference type="InterPro" id="IPR005119">
    <property type="entry name" value="LysR_subst-bd"/>
</dbReference>
<evidence type="ECO:0000256" key="4">
    <source>
        <dbReference type="ARBA" id="ARBA00023163"/>
    </source>
</evidence>
<keyword evidence="7" id="KW-1185">Reference proteome</keyword>
<dbReference type="Proteomes" id="UP000295063">
    <property type="component" value="Unassembled WGS sequence"/>
</dbReference>
<dbReference type="InterPro" id="IPR036390">
    <property type="entry name" value="WH_DNA-bd_sf"/>
</dbReference>
<comment type="similarity">
    <text evidence="1">Belongs to the LysR transcriptional regulatory family.</text>
</comment>
<reference evidence="6 7" key="1">
    <citation type="submission" date="2019-03" db="EMBL/GenBank/DDBJ databases">
        <title>Genomic Encyclopedia of Type Strains, Phase IV (KMG-IV): sequencing the most valuable type-strain genomes for metagenomic binning, comparative biology and taxonomic classification.</title>
        <authorList>
            <person name="Goeker M."/>
        </authorList>
    </citation>
    <scope>NUCLEOTIDE SEQUENCE [LARGE SCALE GENOMIC DNA]</scope>
    <source>
        <strain evidence="6 7">DSM 15969</strain>
    </source>
</reference>
<name>A0A4R1Q8W2_9FIRM</name>
<keyword evidence="2" id="KW-0805">Transcription regulation</keyword>
<dbReference type="RefSeq" id="WP_132077221.1">
    <property type="nucleotide sequence ID" value="NZ_SLUI01000003.1"/>
</dbReference>
<dbReference type="SUPFAM" id="SSF53850">
    <property type="entry name" value="Periplasmic binding protein-like II"/>
    <property type="match status" value="1"/>
</dbReference>
<dbReference type="GO" id="GO:0003700">
    <property type="term" value="F:DNA-binding transcription factor activity"/>
    <property type="evidence" value="ECO:0007669"/>
    <property type="project" value="InterPro"/>
</dbReference>
<evidence type="ECO:0000256" key="2">
    <source>
        <dbReference type="ARBA" id="ARBA00023015"/>
    </source>
</evidence>
<feature type="domain" description="HTH lysR-type" evidence="5">
    <location>
        <begin position="1"/>
        <end position="58"/>
    </location>
</feature>
<dbReference type="CDD" id="cd05466">
    <property type="entry name" value="PBP2_LTTR_substrate"/>
    <property type="match status" value="1"/>
</dbReference>